<protein>
    <submittedName>
        <fullName evidence="2">Putative glutathione S-transferase alpha-4 isoform X1</fullName>
    </submittedName>
</protein>
<dbReference type="InterPro" id="IPR050213">
    <property type="entry name" value="GST_superfamily"/>
</dbReference>
<dbReference type="SUPFAM" id="SSF47616">
    <property type="entry name" value="GST C-terminal domain-like"/>
    <property type="match status" value="1"/>
</dbReference>
<dbReference type="PANTHER" id="PTHR11571">
    <property type="entry name" value="GLUTATHIONE S-TRANSFERASE"/>
    <property type="match status" value="1"/>
</dbReference>
<dbReference type="InterPro" id="IPR010987">
    <property type="entry name" value="Glutathione-S-Trfase_C-like"/>
</dbReference>
<reference evidence="2 3" key="1">
    <citation type="journal article" date="2017" name="PLoS Biol.">
        <title>The sea cucumber genome provides insights into morphological evolution and visceral regeneration.</title>
        <authorList>
            <person name="Zhang X."/>
            <person name="Sun L."/>
            <person name="Yuan J."/>
            <person name="Sun Y."/>
            <person name="Gao Y."/>
            <person name="Zhang L."/>
            <person name="Li S."/>
            <person name="Dai H."/>
            <person name="Hamel J.F."/>
            <person name="Liu C."/>
            <person name="Yu Y."/>
            <person name="Liu S."/>
            <person name="Lin W."/>
            <person name="Guo K."/>
            <person name="Jin S."/>
            <person name="Xu P."/>
            <person name="Storey K.B."/>
            <person name="Huan P."/>
            <person name="Zhang T."/>
            <person name="Zhou Y."/>
            <person name="Zhang J."/>
            <person name="Lin C."/>
            <person name="Li X."/>
            <person name="Xing L."/>
            <person name="Huo D."/>
            <person name="Sun M."/>
            <person name="Wang L."/>
            <person name="Mercier A."/>
            <person name="Li F."/>
            <person name="Yang H."/>
            <person name="Xiang J."/>
        </authorList>
    </citation>
    <scope>NUCLEOTIDE SEQUENCE [LARGE SCALE GENOMIC DNA]</scope>
    <source>
        <strain evidence="2">Shaxun</strain>
        <tissue evidence="2">Muscle</tissue>
    </source>
</reference>
<dbReference type="Proteomes" id="UP000230750">
    <property type="component" value="Unassembled WGS sequence"/>
</dbReference>
<evidence type="ECO:0000313" key="2">
    <source>
        <dbReference type="EMBL" id="PIK41973.1"/>
    </source>
</evidence>
<organism evidence="2 3">
    <name type="scientific">Stichopus japonicus</name>
    <name type="common">Sea cucumber</name>
    <dbReference type="NCBI Taxonomy" id="307972"/>
    <lineage>
        <taxon>Eukaryota</taxon>
        <taxon>Metazoa</taxon>
        <taxon>Echinodermata</taxon>
        <taxon>Eleutherozoa</taxon>
        <taxon>Echinozoa</taxon>
        <taxon>Holothuroidea</taxon>
        <taxon>Aspidochirotacea</taxon>
        <taxon>Aspidochirotida</taxon>
        <taxon>Stichopodidae</taxon>
        <taxon>Apostichopus</taxon>
    </lineage>
</organism>
<keyword evidence="2" id="KW-0808">Transferase</keyword>
<dbReference type="GO" id="GO:0004364">
    <property type="term" value="F:glutathione transferase activity"/>
    <property type="evidence" value="ECO:0007669"/>
    <property type="project" value="TreeGrafter"/>
</dbReference>
<keyword evidence="3" id="KW-1185">Reference proteome</keyword>
<evidence type="ECO:0000259" key="1">
    <source>
        <dbReference type="PROSITE" id="PS50405"/>
    </source>
</evidence>
<name>A0A2G8K1W3_STIJA</name>
<gene>
    <name evidence="2" type="ORF">BSL78_21162</name>
</gene>
<dbReference type="AlphaFoldDB" id="A0A2G8K1W3"/>
<feature type="domain" description="GST C-terminal" evidence="1">
    <location>
        <begin position="2"/>
        <end position="127"/>
    </location>
</feature>
<evidence type="ECO:0000313" key="3">
    <source>
        <dbReference type="Proteomes" id="UP000230750"/>
    </source>
</evidence>
<dbReference type="InterPro" id="IPR004046">
    <property type="entry name" value="GST_C"/>
</dbReference>
<dbReference type="Gene3D" id="1.20.1050.10">
    <property type="match status" value="1"/>
</dbReference>
<accession>A0A2G8K1W3</accession>
<dbReference type="PANTHER" id="PTHR11571:SF230">
    <property type="entry name" value="GLUTATHIONE TRANSFERASE"/>
    <property type="match status" value="1"/>
</dbReference>
<dbReference type="PROSITE" id="PS50405">
    <property type="entry name" value="GST_CTER"/>
    <property type="match status" value="1"/>
</dbReference>
<dbReference type="InterPro" id="IPR036282">
    <property type="entry name" value="Glutathione-S-Trfase_C_sf"/>
</dbReference>
<proteinExistence type="predicted"/>
<sequence length="140" mass="15771">MDYHFLCRVQMLYAGSISFRSVSGPGWFFMPTEARADAKKSAIEKAKTRYLPVFEKVLTENGTGFLVGSEATIADCALFNILSCMKEMPEYNNILDNFPQCKAFVDTFSAIPGVKKYLESPRRFPPPDDAYAKEVRAALY</sequence>
<dbReference type="EMBL" id="MRZV01000971">
    <property type="protein sequence ID" value="PIK41973.1"/>
    <property type="molecule type" value="Genomic_DNA"/>
</dbReference>
<dbReference type="STRING" id="307972.A0A2G8K1W3"/>
<dbReference type="GO" id="GO:0006749">
    <property type="term" value="P:glutathione metabolic process"/>
    <property type="evidence" value="ECO:0007669"/>
    <property type="project" value="TreeGrafter"/>
</dbReference>
<dbReference type="Pfam" id="PF14497">
    <property type="entry name" value="GST_C_3"/>
    <property type="match status" value="1"/>
</dbReference>
<dbReference type="OrthoDB" id="414243at2759"/>
<comment type="caution">
    <text evidence="2">The sequence shown here is derived from an EMBL/GenBank/DDBJ whole genome shotgun (WGS) entry which is preliminary data.</text>
</comment>